<dbReference type="RefSeq" id="XP_002770995.1">
    <property type="nucleotide sequence ID" value="XM_002770949.1"/>
</dbReference>
<dbReference type="AlphaFoldDB" id="C5LKC9"/>
<accession>C5LKC9</accession>
<feature type="transmembrane region" description="Helical" evidence="1">
    <location>
        <begin position="62"/>
        <end position="80"/>
    </location>
</feature>
<dbReference type="InterPro" id="IPR027995">
    <property type="entry name" value="Galactosyl_T_N"/>
</dbReference>
<evidence type="ECO:0000313" key="4">
    <source>
        <dbReference type="Proteomes" id="UP000007800"/>
    </source>
</evidence>
<feature type="transmembrane region" description="Helical" evidence="1">
    <location>
        <begin position="118"/>
        <end position="140"/>
    </location>
</feature>
<dbReference type="Pfam" id="PF13733">
    <property type="entry name" value="Glyco_transf_7N"/>
    <property type="match status" value="1"/>
</dbReference>
<dbReference type="PANTHER" id="PTHR19300">
    <property type="entry name" value="BETA-1,4-GALACTOSYLTRANSFERASE"/>
    <property type="match status" value="1"/>
</dbReference>
<proteinExistence type="predicted"/>
<dbReference type="EMBL" id="GG682784">
    <property type="protein sequence ID" value="EER02811.1"/>
    <property type="molecule type" value="Genomic_DNA"/>
</dbReference>
<dbReference type="PANTHER" id="PTHR19300:SF57">
    <property type="entry name" value="BETA-1,4-N-ACETYLGALACTOSAMINYLTRANSFERASE"/>
    <property type="match status" value="1"/>
</dbReference>
<protein>
    <submittedName>
        <fullName evidence="3">Beta-1,4-galactosyltransferase, putative</fullName>
    </submittedName>
</protein>
<evidence type="ECO:0000259" key="2">
    <source>
        <dbReference type="Pfam" id="PF13733"/>
    </source>
</evidence>
<feature type="transmembrane region" description="Helical" evidence="1">
    <location>
        <begin position="86"/>
        <end position="106"/>
    </location>
</feature>
<dbReference type="GO" id="GO:0008378">
    <property type="term" value="F:galactosyltransferase activity"/>
    <property type="evidence" value="ECO:0007669"/>
    <property type="project" value="TreeGrafter"/>
</dbReference>
<name>C5LKC9_PERM5</name>
<gene>
    <name evidence="3" type="ORF">Pmar_PMAR007565</name>
</gene>
<feature type="domain" description="Galactosyltransferase N-terminal" evidence="2">
    <location>
        <begin position="479"/>
        <end position="560"/>
    </location>
</feature>
<dbReference type="PRINTS" id="PR02050">
    <property type="entry name" value="B14GALTRFASE"/>
</dbReference>
<keyword evidence="1" id="KW-0812">Transmembrane</keyword>
<dbReference type="InParanoid" id="C5LKC9"/>
<feature type="transmembrane region" description="Helical" evidence="1">
    <location>
        <begin position="332"/>
        <end position="351"/>
    </location>
</feature>
<dbReference type="GeneID" id="9050970"/>
<dbReference type="OrthoDB" id="435119at2759"/>
<sequence length="587" mass="65692">MALTLPSVIVCLLFSDIGFGVDVYNVLYDFETLSIALYSILIALCISLFLCDVQRWQLWPKLGACVIGWALFVSATLLNGTSYPQGPLIVGLLHGPVLLGVIRYLLCIRVYSGVFYRAVYILAVVLGLLVLGLWLCWIVVENWDGQHYWNEDERTRLSLELDDLHKALKVDYILHCVRVAGGQGALSVDPEENNRLYEKCSTTLTTAYIVYVTPMIVSFTLLVLAVFCKLRAKNASVENGDALSNSQETEASLKTFVVFTSLLIMCFWIASSIAGSSSSMSGAVMGFAAAGSLVLFVWAFLSFGKARLVEAAHKSPLVASLLDMASSDWARALFICMVNVGLLIVVLLDFLRQCIRSLWWKDRPEKERGKLSGGMTGSFSTLCFRPFELTDRISEEFSEGGLDGSVVNLLKPLGWLSLTREETDDSIVKTTTAVIKKEEKQTPWRSDFKCGSGWPSDDGKREKSECNPDGEFPCCSTSGYRDRESHYKKFERHFADFVRELNVENRRNQEFHIFLIEQFDNQLFNRGWLFNVGFTEALRSLNEKPPDCIVMQDVDNLPMSGIGDYATTNYCGEDVIPFANHNPEASK</sequence>
<reference evidence="3 4" key="1">
    <citation type="submission" date="2008-07" db="EMBL/GenBank/DDBJ databases">
        <authorList>
            <person name="El-Sayed N."/>
            <person name="Caler E."/>
            <person name="Inman J."/>
            <person name="Amedeo P."/>
            <person name="Hass B."/>
            <person name="Wortman J."/>
        </authorList>
    </citation>
    <scope>NUCLEOTIDE SEQUENCE [LARGE SCALE GENOMIC DNA]</scope>
    <source>
        <strain evidence="4">ATCC 50983 / TXsc</strain>
    </source>
</reference>
<dbReference type="InterPro" id="IPR003859">
    <property type="entry name" value="Galactosyl_T"/>
</dbReference>
<dbReference type="Proteomes" id="UP000007800">
    <property type="component" value="Unassembled WGS sequence"/>
</dbReference>
<dbReference type="GO" id="GO:0005794">
    <property type="term" value="C:Golgi apparatus"/>
    <property type="evidence" value="ECO:0007669"/>
    <property type="project" value="TreeGrafter"/>
</dbReference>
<keyword evidence="1" id="KW-1133">Transmembrane helix</keyword>
<keyword evidence="3" id="KW-0808">Transferase</keyword>
<keyword evidence="4" id="KW-1185">Reference proteome</keyword>
<keyword evidence="3" id="KW-0328">Glycosyltransferase</keyword>
<organism evidence="4">
    <name type="scientific">Perkinsus marinus (strain ATCC 50983 / TXsc)</name>
    <dbReference type="NCBI Taxonomy" id="423536"/>
    <lineage>
        <taxon>Eukaryota</taxon>
        <taxon>Sar</taxon>
        <taxon>Alveolata</taxon>
        <taxon>Perkinsozoa</taxon>
        <taxon>Perkinsea</taxon>
        <taxon>Perkinsida</taxon>
        <taxon>Perkinsidae</taxon>
        <taxon>Perkinsus</taxon>
    </lineage>
</organism>
<evidence type="ECO:0000256" key="1">
    <source>
        <dbReference type="SAM" id="Phobius"/>
    </source>
</evidence>
<keyword evidence="1" id="KW-0472">Membrane</keyword>
<feature type="transmembrane region" description="Helical" evidence="1">
    <location>
        <begin position="251"/>
        <end position="270"/>
    </location>
</feature>
<feature type="transmembrane region" description="Helical" evidence="1">
    <location>
        <begin position="282"/>
        <end position="301"/>
    </location>
</feature>
<dbReference type="GO" id="GO:0005975">
    <property type="term" value="P:carbohydrate metabolic process"/>
    <property type="evidence" value="ECO:0007669"/>
    <property type="project" value="InterPro"/>
</dbReference>
<feature type="transmembrane region" description="Helical" evidence="1">
    <location>
        <begin position="30"/>
        <end position="50"/>
    </location>
</feature>
<feature type="transmembrane region" description="Helical" evidence="1">
    <location>
        <begin position="208"/>
        <end position="230"/>
    </location>
</feature>
<dbReference type="InterPro" id="IPR029044">
    <property type="entry name" value="Nucleotide-diphossugar_trans"/>
</dbReference>
<dbReference type="Gene3D" id="3.90.550.10">
    <property type="entry name" value="Spore Coat Polysaccharide Biosynthesis Protein SpsA, Chain A"/>
    <property type="match status" value="1"/>
</dbReference>
<evidence type="ECO:0000313" key="3">
    <source>
        <dbReference type="EMBL" id="EER02811.1"/>
    </source>
</evidence>